<accession>A0A9P6ASR5</accession>
<evidence type="ECO:0000256" key="1">
    <source>
        <dbReference type="SAM" id="MobiDB-lite"/>
    </source>
</evidence>
<evidence type="ECO:0000259" key="2">
    <source>
        <dbReference type="Pfam" id="PF04194"/>
    </source>
</evidence>
<dbReference type="GO" id="GO:0005737">
    <property type="term" value="C:cytoplasm"/>
    <property type="evidence" value="ECO:0007669"/>
    <property type="project" value="InterPro"/>
</dbReference>
<sequence>MLPDDYSDSDESDLNQVQTSVLLGVPDGPISSPDLWKPRISRIGGPPVFLRGISVPPLSVSDCRACSHPMELLLQLWCPFEGSPYDRTLHIWGCSRVRCQRQPGSIRVIRVLRYNEKYAAKLAAPRSKTAEKQKPPLSQNASNPFSLFGNGFGDEPFVPGGIQQEVHVSGSDDPSSSENEDEDINPSTVSGIAAALLRTTLEASSPSPDRDWSSVPSHSPLYLDTVSEYIAPPGATIPKVNNPGVGQEVWGGESYEPTKGIDEVFEKFVLRVGQEPQQCIRYDPSGIPLPFSAESTYKRLFPLAHTLPPIPGTPIVVTGTSSLSHTLTTSAANEISTKRSYDPSILPQCEACGSPRVFECQIMPNLINVFHSSSSKNLAKAKKSQTDEERRAEVARVLQGGGVGKKGDMEWGTCLVFSCLADCCREKVGEGKIEWKEVKAGWKEEFVLVQWDV</sequence>
<dbReference type="AlphaFoldDB" id="A0A9P6ASR5"/>
<gene>
    <name evidence="3" type="ORF">BS47DRAFT_1373118</name>
</gene>
<feature type="domain" description="Programmed cell death protein 2 C-terminal" evidence="2">
    <location>
        <begin position="262"/>
        <end position="451"/>
    </location>
</feature>
<feature type="compositionally biased region" description="Polar residues" evidence="1">
    <location>
        <begin position="136"/>
        <end position="145"/>
    </location>
</feature>
<dbReference type="PANTHER" id="PTHR47524:SF1">
    <property type="entry name" value="20S RRNA ACCUMULATION PROTEIN 4"/>
    <property type="match status" value="1"/>
</dbReference>
<dbReference type="EMBL" id="MU129003">
    <property type="protein sequence ID" value="KAF9511263.1"/>
    <property type="molecule type" value="Genomic_DNA"/>
</dbReference>
<reference evidence="3" key="1">
    <citation type="journal article" date="2020" name="Nat. Commun.">
        <title>Large-scale genome sequencing of mycorrhizal fungi provides insights into the early evolution of symbiotic traits.</title>
        <authorList>
            <person name="Miyauchi S."/>
            <person name="Kiss E."/>
            <person name="Kuo A."/>
            <person name="Drula E."/>
            <person name="Kohler A."/>
            <person name="Sanchez-Garcia M."/>
            <person name="Morin E."/>
            <person name="Andreopoulos B."/>
            <person name="Barry K.W."/>
            <person name="Bonito G."/>
            <person name="Buee M."/>
            <person name="Carver A."/>
            <person name="Chen C."/>
            <person name="Cichocki N."/>
            <person name="Clum A."/>
            <person name="Culley D."/>
            <person name="Crous P.W."/>
            <person name="Fauchery L."/>
            <person name="Girlanda M."/>
            <person name="Hayes R.D."/>
            <person name="Keri Z."/>
            <person name="LaButti K."/>
            <person name="Lipzen A."/>
            <person name="Lombard V."/>
            <person name="Magnuson J."/>
            <person name="Maillard F."/>
            <person name="Murat C."/>
            <person name="Nolan M."/>
            <person name="Ohm R.A."/>
            <person name="Pangilinan J."/>
            <person name="Pereira M.F."/>
            <person name="Perotto S."/>
            <person name="Peter M."/>
            <person name="Pfister S."/>
            <person name="Riley R."/>
            <person name="Sitrit Y."/>
            <person name="Stielow J.B."/>
            <person name="Szollosi G."/>
            <person name="Zifcakova L."/>
            <person name="Stursova M."/>
            <person name="Spatafora J.W."/>
            <person name="Tedersoo L."/>
            <person name="Vaario L.M."/>
            <person name="Yamada A."/>
            <person name="Yan M."/>
            <person name="Wang P."/>
            <person name="Xu J."/>
            <person name="Bruns T."/>
            <person name="Baldrian P."/>
            <person name="Vilgalys R."/>
            <person name="Dunand C."/>
            <person name="Henrissat B."/>
            <person name="Grigoriev I.V."/>
            <person name="Hibbett D."/>
            <person name="Nagy L.G."/>
            <person name="Martin F.M."/>
        </authorList>
    </citation>
    <scope>NUCLEOTIDE SEQUENCE</scope>
    <source>
        <strain evidence="3">UP504</strain>
    </source>
</reference>
<protein>
    <recommendedName>
        <fullName evidence="2">Programmed cell death protein 2 C-terminal domain-containing protein</fullName>
    </recommendedName>
</protein>
<feature type="region of interest" description="Disordered" evidence="1">
    <location>
        <begin position="123"/>
        <end position="145"/>
    </location>
</feature>
<keyword evidence="4" id="KW-1185">Reference proteome</keyword>
<comment type="caution">
    <text evidence="3">The sequence shown here is derived from an EMBL/GenBank/DDBJ whole genome shotgun (WGS) entry which is preliminary data.</text>
</comment>
<dbReference type="PANTHER" id="PTHR47524">
    <property type="entry name" value="20S RRNA ACCUMULATION PROTEIN 4"/>
    <property type="match status" value="1"/>
</dbReference>
<feature type="region of interest" description="Disordered" evidence="1">
    <location>
        <begin position="159"/>
        <end position="186"/>
    </location>
</feature>
<evidence type="ECO:0000313" key="3">
    <source>
        <dbReference type="EMBL" id="KAF9511263.1"/>
    </source>
</evidence>
<dbReference type="Proteomes" id="UP000886523">
    <property type="component" value="Unassembled WGS sequence"/>
</dbReference>
<proteinExistence type="predicted"/>
<dbReference type="Pfam" id="PF04194">
    <property type="entry name" value="PDCD2_C"/>
    <property type="match status" value="1"/>
</dbReference>
<name>A0A9P6ASR5_9AGAM</name>
<dbReference type="InterPro" id="IPR007320">
    <property type="entry name" value="PDCD2_C"/>
</dbReference>
<organism evidence="3 4">
    <name type="scientific">Hydnum rufescens UP504</name>
    <dbReference type="NCBI Taxonomy" id="1448309"/>
    <lineage>
        <taxon>Eukaryota</taxon>
        <taxon>Fungi</taxon>
        <taxon>Dikarya</taxon>
        <taxon>Basidiomycota</taxon>
        <taxon>Agaricomycotina</taxon>
        <taxon>Agaricomycetes</taxon>
        <taxon>Cantharellales</taxon>
        <taxon>Hydnaceae</taxon>
        <taxon>Hydnum</taxon>
    </lineage>
</organism>
<dbReference type="OrthoDB" id="443682at2759"/>
<dbReference type="GO" id="GO:0030490">
    <property type="term" value="P:maturation of SSU-rRNA"/>
    <property type="evidence" value="ECO:0007669"/>
    <property type="project" value="TreeGrafter"/>
</dbReference>
<evidence type="ECO:0000313" key="4">
    <source>
        <dbReference type="Proteomes" id="UP000886523"/>
    </source>
</evidence>